<dbReference type="EMBL" id="LWMT01000261">
    <property type="protein sequence ID" value="KZX10969.1"/>
    <property type="molecule type" value="Genomic_DNA"/>
</dbReference>
<dbReference type="AlphaFoldDB" id="A0A165ZNZ8"/>
<keyword evidence="1" id="KW-0411">Iron-sulfur</keyword>
<keyword evidence="1" id="KW-0408">Iron</keyword>
<dbReference type="GO" id="GO:0052693">
    <property type="term" value="F:epoxyqueuosine reductase activity"/>
    <property type="evidence" value="ECO:0007669"/>
    <property type="project" value="TreeGrafter"/>
</dbReference>
<accession>A0A165ZNZ8</accession>
<evidence type="ECO:0000313" key="3">
    <source>
        <dbReference type="Proteomes" id="UP000077066"/>
    </source>
</evidence>
<dbReference type="STRING" id="55758.MBFIL_15810"/>
<dbReference type="GO" id="GO:0008616">
    <property type="term" value="P:tRNA queuosine(34) biosynthetic process"/>
    <property type="evidence" value="ECO:0007669"/>
    <property type="project" value="InterPro"/>
</dbReference>
<dbReference type="PANTHER" id="PTHR30002:SF4">
    <property type="entry name" value="EPOXYQUEUOSINE REDUCTASE"/>
    <property type="match status" value="1"/>
</dbReference>
<reference evidence="2 3" key="1">
    <citation type="submission" date="2016-04" db="EMBL/GenBank/DDBJ databases">
        <title>Genome sequence of Methanobrevibacter filiformis DSM 11501.</title>
        <authorList>
            <person name="Poehlein A."/>
            <person name="Seedorf H."/>
            <person name="Daniel R."/>
        </authorList>
    </citation>
    <scope>NUCLEOTIDE SEQUENCE [LARGE SCALE GENOMIC DNA]</scope>
    <source>
        <strain evidence="2 3">DSM 11501</strain>
    </source>
</reference>
<protein>
    <submittedName>
        <fullName evidence="2">Epoxyqueuosine reductase</fullName>
    </submittedName>
</protein>
<dbReference type="Proteomes" id="UP000077066">
    <property type="component" value="Unassembled WGS sequence"/>
</dbReference>
<name>A0A165ZNZ8_9EURY</name>
<dbReference type="GO" id="GO:0051539">
    <property type="term" value="F:4 iron, 4 sulfur cluster binding"/>
    <property type="evidence" value="ECO:0007669"/>
    <property type="project" value="UniProtKB-KW"/>
</dbReference>
<dbReference type="InterPro" id="IPR004453">
    <property type="entry name" value="QueG"/>
</dbReference>
<dbReference type="PATRIC" id="fig|55758.3.peg.1782"/>
<gene>
    <name evidence="2" type="primary">queG_2</name>
    <name evidence="2" type="ORF">MBFIL_15810</name>
</gene>
<evidence type="ECO:0000313" key="2">
    <source>
        <dbReference type="EMBL" id="KZX10969.1"/>
    </source>
</evidence>
<keyword evidence="1" id="KW-0004">4Fe-4S</keyword>
<dbReference type="OrthoDB" id="130074at2157"/>
<sequence length="346" mass="38486">MYTKEELSKILKSMAIALGASDVGIATIETLKGGPKSTELNSALDGAKSAIVFAVPFNQDLIEPFLAKEDFDLNENKIKTTTFAGGISLELAGFLNQMDYNAVPVAPNFIYRKDTPNGIRDRKPIVSHKYLAARAGVGFFGHSGHILTKDNGSAIALSSVVTDAELKATEPISKSENYCDECMLCKAGCIPGYISKAKTKVKIGGFDFEYQNPKSHWRCILVCGGATGLHPSKKYSTWSPGRFDIPQEDIEFEALREKAMPAYVKRPKKDPVFYHPGVPEHKMQYTCSTCQLICHPDKSVRKHRYKLFKNSEVIFEDKLGNRKRVSPDEAEEIIKNMSETQKKLYT</sequence>
<keyword evidence="3" id="KW-1185">Reference proteome</keyword>
<comment type="caution">
    <text evidence="2">The sequence shown here is derived from an EMBL/GenBank/DDBJ whole genome shotgun (WGS) entry which is preliminary data.</text>
</comment>
<organism evidence="2 3">
    <name type="scientific">Methanobrevibacter filiformis</name>
    <dbReference type="NCBI Taxonomy" id="55758"/>
    <lineage>
        <taxon>Archaea</taxon>
        <taxon>Methanobacteriati</taxon>
        <taxon>Methanobacteriota</taxon>
        <taxon>Methanomada group</taxon>
        <taxon>Methanobacteria</taxon>
        <taxon>Methanobacteriales</taxon>
        <taxon>Methanobacteriaceae</taxon>
        <taxon>Methanobrevibacter</taxon>
    </lineage>
</organism>
<proteinExistence type="predicted"/>
<dbReference type="PANTHER" id="PTHR30002">
    <property type="entry name" value="EPOXYQUEUOSINE REDUCTASE"/>
    <property type="match status" value="1"/>
</dbReference>
<dbReference type="RefSeq" id="WP_066973395.1">
    <property type="nucleotide sequence ID" value="NZ_LWMT01000261.1"/>
</dbReference>
<keyword evidence="1" id="KW-0479">Metal-binding</keyword>
<evidence type="ECO:0000256" key="1">
    <source>
        <dbReference type="ARBA" id="ARBA00022485"/>
    </source>
</evidence>